<comment type="caution">
    <text evidence="1">The sequence shown here is derived from an EMBL/GenBank/DDBJ whole genome shotgun (WGS) entry which is preliminary data.</text>
</comment>
<protein>
    <submittedName>
        <fullName evidence="1">Spore gernimation protein GerT</fullName>
    </submittedName>
</protein>
<dbReference type="SUPFAM" id="SSF49764">
    <property type="entry name" value="HSP20-like chaperones"/>
    <property type="match status" value="1"/>
</dbReference>
<dbReference type="AlphaFoldDB" id="A0A6I2MD91"/>
<sequence length="158" mass="18334">MFPWKKNFPFNQSGQMPDAFKNMNPKNVEDYIQNVMGNVFGEGFPQQFPFQGNMQGNIPQNNKQQQTNQINTELFETNDHIFVKVQASDEQLKNLRIQHSSNQLFILDYPSKGEQKKIVLPTLVKRKGTKASYRNGILEIKLQKNEDLQISEIEITND</sequence>
<proteinExistence type="predicted"/>
<dbReference type="EMBL" id="WKKF01000010">
    <property type="protein sequence ID" value="MRX56260.1"/>
    <property type="molecule type" value="Genomic_DNA"/>
</dbReference>
<gene>
    <name evidence="1" type="ORF">GJU41_20065</name>
</gene>
<name>A0A6I2MD91_9BACI</name>
<evidence type="ECO:0000313" key="1">
    <source>
        <dbReference type="EMBL" id="MRX56260.1"/>
    </source>
</evidence>
<dbReference type="CDD" id="cd00298">
    <property type="entry name" value="ACD_sHsps_p23-like"/>
    <property type="match status" value="1"/>
</dbReference>
<dbReference type="RefSeq" id="WP_070875941.1">
    <property type="nucleotide sequence ID" value="NZ_CAJGAA010000001.1"/>
</dbReference>
<dbReference type="InterPro" id="IPR008978">
    <property type="entry name" value="HSP20-like_chaperone"/>
</dbReference>
<reference evidence="1 2" key="1">
    <citation type="submission" date="2019-11" db="EMBL/GenBank/DDBJ databases">
        <title>Bacillus idriensis genome.</title>
        <authorList>
            <person name="Konopka E.N."/>
            <person name="Newman J.D."/>
        </authorList>
    </citation>
    <scope>NUCLEOTIDE SEQUENCE [LARGE SCALE GENOMIC DNA]</scope>
    <source>
        <strain evidence="1 2">DSM 19097</strain>
    </source>
</reference>
<organism evidence="1 2">
    <name type="scientific">Metabacillus idriensis</name>
    <dbReference type="NCBI Taxonomy" id="324768"/>
    <lineage>
        <taxon>Bacteria</taxon>
        <taxon>Bacillati</taxon>
        <taxon>Bacillota</taxon>
        <taxon>Bacilli</taxon>
        <taxon>Bacillales</taxon>
        <taxon>Bacillaceae</taxon>
        <taxon>Metabacillus</taxon>
    </lineage>
</organism>
<dbReference type="Proteomes" id="UP000441585">
    <property type="component" value="Unassembled WGS sequence"/>
</dbReference>
<dbReference type="Gene3D" id="2.60.40.790">
    <property type="match status" value="1"/>
</dbReference>
<keyword evidence="2" id="KW-1185">Reference proteome</keyword>
<evidence type="ECO:0000313" key="2">
    <source>
        <dbReference type="Proteomes" id="UP000441585"/>
    </source>
</evidence>
<accession>A0A6I2MD91</accession>